<sequence length="177" mass="21396">MDEYQVFFKAKCIEYQKNKVDISREEMMIEISEMWEQYKRENDSKNINGNEQLYFQIFDFLLTKQQKEYERQQLDSINYPASEPCYQKKKKIQAPTIQISYCTSEPKFVIEARNLAMEILREFKVNIIKSQIHHSSKNISVVLYQETKNIELWSYLRDGPIDYTKIFNLISKYVQRL</sequence>
<dbReference type="Proteomes" id="UP000688137">
    <property type="component" value="Unassembled WGS sequence"/>
</dbReference>
<accession>A0A8S1MD74</accession>
<keyword evidence="2" id="KW-1185">Reference proteome</keyword>
<comment type="caution">
    <text evidence="1">The sequence shown here is derived from an EMBL/GenBank/DDBJ whole genome shotgun (WGS) entry which is preliminary data.</text>
</comment>
<dbReference type="OMA" id="ASEPCYQ"/>
<gene>
    <name evidence="1" type="ORF">PPRIM_AZ9-3.1.T0590223</name>
</gene>
<protein>
    <submittedName>
        <fullName evidence="1">Uncharacterized protein</fullName>
    </submittedName>
</protein>
<organism evidence="1 2">
    <name type="scientific">Paramecium primaurelia</name>
    <dbReference type="NCBI Taxonomy" id="5886"/>
    <lineage>
        <taxon>Eukaryota</taxon>
        <taxon>Sar</taxon>
        <taxon>Alveolata</taxon>
        <taxon>Ciliophora</taxon>
        <taxon>Intramacronucleata</taxon>
        <taxon>Oligohymenophorea</taxon>
        <taxon>Peniculida</taxon>
        <taxon>Parameciidae</taxon>
        <taxon>Paramecium</taxon>
    </lineage>
</organism>
<proteinExistence type="predicted"/>
<evidence type="ECO:0000313" key="2">
    <source>
        <dbReference type="Proteomes" id="UP000688137"/>
    </source>
</evidence>
<dbReference type="EMBL" id="CAJJDM010000060">
    <property type="protein sequence ID" value="CAD8078217.1"/>
    <property type="molecule type" value="Genomic_DNA"/>
</dbReference>
<evidence type="ECO:0000313" key="1">
    <source>
        <dbReference type="EMBL" id="CAD8078217.1"/>
    </source>
</evidence>
<name>A0A8S1MD74_PARPR</name>
<reference evidence="1" key="1">
    <citation type="submission" date="2021-01" db="EMBL/GenBank/DDBJ databases">
        <authorList>
            <consortium name="Genoscope - CEA"/>
            <person name="William W."/>
        </authorList>
    </citation>
    <scope>NUCLEOTIDE SEQUENCE</scope>
</reference>
<dbReference type="AlphaFoldDB" id="A0A8S1MD74"/>